<organism evidence="1 2">
    <name type="scientific">Asparagus officinalis</name>
    <name type="common">Garden asparagus</name>
    <dbReference type="NCBI Taxonomy" id="4686"/>
    <lineage>
        <taxon>Eukaryota</taxon>
        <taxon>Viridiplantae</taxon>
        <taxon>Streptophyta</taxon>
        <taxon>Embryophyta</taxon>
        <taxon>Tracheophyta</taxon>
        <taxon>Spermatophyta</taxon>
        <taxon>Magnoliopsida</taxon>
        <taxon>Liliopsida</taxon>
        <taxon>Asparagales</taxon>
        <taxon>Asparagaceae</taxon>
        <taxon>Asparagoideae</taxon>
        <taxon>Asparagus</taxon>
    </lineage>
</organism>
<sequence length="210" mass="24435">MSAPTLHRPEMLLDKGAKIQKAPTEVSPSTYSRAVVNHRNHFGHDGTHNSECPWRQLFFNCGEEYWYYAQGDCQFALPAIERQISFVYLQRFAISHFRRYNITNREDTVKICILKYGRSFRQEGIFGTNIIRLHLGFVNKDALVNEVVVDPNTFGNELVIDAQYPDGDTRFPGWIKLTDTQWWTRLLDYTRGVITRTEALYSGQSFQVRC</sequence>
<keyword evidence="2" id="KW-1185">Reference proteome</keyword>
<accession>A0A5P1F9A5</accession>
<dbReference type="AlphaFoldDB" id="A0A5P1F9A5"/>
<evidence type="ECO:0000313" key="1">
    <source>
        <dbReference type="EMBL" id="ONK73100.1"/>
    </source>
</evidence>
<protein>
    <submittedName>
        <fullName evidence="1">Uncharacterized protein</fullName>
    </submittedName>
</protein>
<dbReference type="EMBL" id="CM007384">
    <property type="protein sequence ID" value="ONK73100.1"/>
    <property type="molecule type" value="Genomic_DNA"/>
</dbReference>
<gene>
    <name evidence="1" type="ORF">A4U43_C04F27190</name>
</gene>
<reference evidence="2" key="1">
    <citation type="journal article" date="2017" name="Nat. Commun.">
        <title>The asparagus genome sheds light on the origin and evolution of a young Y chromosome.</title>
        <authorList>
            <person name="Harkess A."/>
            <person name="Zhou J."/>
            <person name="Xu C."/>
            <person name="Bowers J.E."/>
            <person name="Van der Hulst R."/>
            <person name="Ayyampalayam S."/>
            <person name="Mercati F."/>
            <person name="Riccardi P."/>
            <person name="McKain M.R."/>
            <person name="Kakrana A."/>
            <person name="Tang H."/>
            <person name="Ray J."/>
            <person name="Groenendijk J."/>
            <person name="Arikit S."/>
            <person name="Mathioni S.M."/>
            <person name="Nakano M."/>
            <person name="Shan H."/>
            <person name="Telgmann-Rauber A."/>
            <person name="Kanno A."/>
            <person name="Yue Z."/>
            <person name="Chen H."/>
            <person name="Li W."/>
            <person name="Chen Y."/>
            <person name="Xu X."/>
            <person name="Zhang Y."/>
            <person name="Luo S."/>
            <person name="Chen H."/>
            <person name="Gao J."/>
            <person name="Mao Z."/>
            <person name="Pires J.C."/>
            <person name="Luo M."/>
            <person name="Kudrna D."/>
            <person name="Wing R.A."/>
            <person name="Meyers B.C."/>
            <person name="Yi K."/>
            <person name="Kong H."/>
            <person name="Lavrijsen P."/>
            <person name="Sunseri F."/>
            <person name="Falavigna A."/>
            <person name="Ye Y."/>
            <person name="Leebens-Mack J.H."/>
            <person name="Chen G."/>
        </authorList>
    </citation>
    <scope>NUCLEOTIDE SEQUENCE [LARGE SCALE GENOMIC DNA]</scope>
    <source>
        <strain evidence="2">cv. DH0086</strain>
    </source>
</reference>
<dbReference type="Proteomes" id="UP000243459">
    <property type="component" value="Chromosome 4"/>
</dbReference>
<evidence type="ECO:0000313" key="2">
    <source>
        <dbReference type="Proteomes" id="UP000243459"/>
    </source>
</evidence>
<dbReference type="Gramene" id="ONK73100">
    <property type="protein sequence ID" value="ONK73100"/>
    <property type="gene ID" value="A4U43_C04F27190"/>
</dbReference>
<name>A0A5P1F9A5_ASPOF</name>
<proteinExistence type="predicted"/>